<reference evidence="1" key="1">
    <citation type="submission" date="2018-05" db="EMBL/GenBank/DDBJ databases">
        <authorList>
            <person name="Lanie J.A."/>
            <person name="Ng W.-L."/>
            <person name="Kazmierczak K.M."/>
            <person name="Andrzejewski T.M."/>
            <person name="Davidsen T.M."/>
            <person name="Wayne K.J."/>
            <person name="Tettelin H."/>
            <person name="Glass J.I."/>
            <person name="Rusch D."/>
            <person name="Podicherti R."/>
            <person name="Tsui H.-C.T."/>
            <person name="Winkler M.E."/>
        </authorList>
    </citation>
    <scope>NUCLEOTIDE SEQUENCE</scope>
</reference>
<name>A0A381T3Q5_9ZZZZ</name>
<dbReference type="EMBL" id="UINC01003786">
    <property type="protein sequence ID" value="SVA09237.1"/>
    <property type="molecule type" value="Genomic_DNA"/>
</dbReference>
<protein>
    <recommendedName>
        <fullName evidence="2">Aspartyl/asparaginy/proline hydroxylase domain-containing protein</fullName>
    </recommendedName>
</protein>
<proteinExistence type="predicted"/>
<dbReference type="AlphaFoldDB" id="A0A381T3Q5"/>
<gene>
    <name evidence="1" type="ORF">METZ01_LOCUS62091</name>
</gene>
<sequence length="820" mass="96851">MKNKISVAIIDKQEREFHSKHKFNYWLKGMTIGNWAHTIGIPSLRQNSISSWINEKQKEGNSFRNDFKYGAHNCMPFIESGTFSNIIQHELYSDNDWLILMSAGNIITNQIKFQIWMEQLPLANHTKIAAYCHILHKEEDKIYLEWHPQFAVLNLVAMRKYRTKILETIKKNGREIIYYEKSFKDFHDGYTPYYLVPNNDRKREVNVISGSMWMAIMLQENYIIHNFDETMRSAKKYFYLDQEKNIEIANLFHKKWMYDEEIAKEKYNKQKQSFHDFYQFSHMFNDYGLITVNNNHDFSDFKRIPHPPIDTIALPCSGLNFIEISQILKFKDNCTIVHYDISWLAVEYRKKLLLEWDGKDYTTWAKITSNMLKNKWNVEFKNKYPHEQIHQPMNIVETWKHKLNDIDENEWNKIKNYNHIFLNIDVLMEPMPLITALKNSTKGNIFIYYDNILDYASTIMRHGSGWSTSVLKKMIPLLSSFNWWRIESSLISFSSNHAKNISDANLKIAPNDIVIEMFQYNLFIKTKKDLSLTNILSNTDRSSVNWPKIIDNVDWSNDRIRNILKPDEIKNNPNIKYNDFFKTNYIPWVYSYINVDLDQAKKECDDIYSRGLFTNHRPDAGNGWLAFTMHGNSYNNTQASDDESQYTWTDEALKFTPYLVDLIKNTFSKLSGHTSFGRVRITAIEPGGMIFPHRDGIGNTWSSNSKPGPTNIAITHPKECYFLMWDKSNLTRKSSWGILPFEPKKAIKIDINNCHTVINCSNEIRYHIIVNHNSPLLEYKDKNEQYLNKCLKNTIEWCKKGDNRLSKYYDEDSANRPKLN</sequence>
<dbReference type="Gene3D" id="2.60.120.330">
    <property type="entry name" value="B-lactam Antibiotic, Isopenicillin N Synthase, Chain"/>
    <property type="match status" value="1"/>
</dbReference>
<evidence type="ECO:0008006" key="2">
    <source>
        <dbReference type="Google" id="ProtNLM"/>
    </source>
</evidence>
<dbReference type="InterPro" id="IPR027443">
    <property type="entry name" value="IPNS-like_sf"/>
</dbReference>
<evidence type="ECO:0000313" key="1">
    <source>
        <dbReference type="EMBL" id="SVA09237.1"/>
    </source>
</evidence>
<dbReference type="SUPFAM" id="SSF51197">
    <property type="entry name" value="Clavaminate synthase-like"/>
    <property type="match status" value="1"/>
</dbReference>
<accession>A0A381T3Q5</accession>
<organism evidence="1">
    <name type="scientific">marine metagenome</name>
    <dbReference type="NCBI Taxonomy" id="408172"/>
    <lineage>
        <taxon>unclassified sequences</taxon>
        <taxon>metagenomes</taxon>
        <taxon>ecological metagenomes</taxon>
    </lineage>
</organism>